<gene>
    <name evidence="2" type="ORF">O1Q84_10285</name>
</gene>
<accession>A0AA47JE19</accession>
<dbReference type="Proteomes" id="UP001156560">
    <property type="component" value="Chromosome 1"/>
</dbReference>
<proteinExistence type="predicted"/>
<protein>
    <submittedName>
        <fullName evidence="2">Uncharacterized protein</fullName>
    </submittedName>
</protein>
<reference evidence="2" key="1">
    <citation type="submission" date="2022-12" db="EMBL/GenBank/DDBJ databases">
        <title>Vibrio parahaemolyticus become highly virulent by producing novel Tc toxins.</title>
        <authorList>
            <person name="Yang F."/>
            <person name="You Y."/>
            <person name="Lai Q."/>
            <person name="Xu L."/>
            <person name="Li F."/>
        </authorList>
    </citation>
    <scope>NUCLEOTIDE SEQUENCE</scope>
    <source>
        <strain evidence="2">Vp-HL-202005</strain>
    </source>
</reference>
<dbReference type="RefSeq" id="WP_258511230.1">
    <property type="nucleotide sequence ID" value="NZ_CP114194.1"/>
</dbReference>
<organism evidence="2 3">
    <name type="scientific">Vibrio parahaemolyticus</name>
    <dbReference type="NCBI Taxonomy" id="670"/>
    <lineage>
        <taxon>Bacteria</taxon>
        <taxon>Pseudomonadati</taxon>
        <taxon>Pseudomonadota</taxon>
        <taxon>Gammaproteobacteria</taxon>
        <taxon>Vibrionales</taxon>
        <taxon>Vibrionaceae</taxon>
        <taxon>Vibrio</taxon>
    </lineage>
</organism>
<dbReference type="AlphaFoldDB" id="A0AA47JE19"/>
<evidence type="ECO:0000313" key="3">
    <source>
        <dbReference type="Proteomes" id="UP001156560"/>
    </source>
</evidence>
<keyword evidence="1" id="KW-0812">Transmembrane</keyword>
<keyword evidence="1" id="KW-1133">Transmembrane helix</keyword>
<sequence length="116" mass="13141">MEDLTSILEIISSWPVAVIISVLLLRRPIINLIDRLIDSESGKARVGPIEVELGKLAKEGQRAVSKLNRINYLMAESRLLELEITEGKFGPVFSPEQRKMMRKHIDELKSLTNEDS</sequence>
<evidence type="ECO:0000313" key="2">
    <source>
        <dbReference type="EMBL" id="WAT89042.1"/>
    </source>
</evidence>
<feature type="transmembrane region" description="Helical" evidence="1">
    <location>
        <begin position="6"/>
        <end position="25"/>
    </location>
</feature>
<name>A0AA47JE19_VIBPH</name>
<keyword evidence="1" id="KW-0472">Membrane</keyword>
<evidence type="ECO:0000256" key="1">
    <source>
        <dbReference type="SAM" id="Phobius"/>
    </source>
</evidence>
<dbReference type="EMBL" id="CP114194">
    <property type="protein sequence ID" value="WAT89042.1"/>
    <property type="molecule type" value="Genomic_DNA"/>
</dbReference>